<dbReference type="SUPFAM" id="SSF56112">
    <property type="entry name" value="Protein kinase-like (PK-like)"/>
    <property type="match status" value="1"/>
</dbReference>
<dbReference type="Gene3D" id="3.30.200.20">
    <property type="entry name" value="Phosphorylase Kinase, domain 1"/>
    <property type="match status" value="1"/>
</dbReference>
<gene>
    <name evidence="1" type="ORF">GLOIN_2v1721999</name>
</gene>
<organism evidence="1 2">
    <name type="scientific">Rhizophagus irregularis (strain DAOM 181602 / DAOM 197198 / MUCL 43194)</name>
    <name type="common">Arbuscular mycorrhizal fungus</name>
    <name type="synonym">Glomus intraradices</name>
    <dbReference type="NCBI Taxonomy" id="747089"/>
    <lineage>
        <taxon>Eukaryota</taxon>
        <taxon>Fungi</taxon>
        <taxon>Fungi incertae sedis</taxon>
        <taxon>Mucoromycota</taxon>
        <taxon>Glomeromycotina</taxon>
        <taxon>Glomeromycetes</taxon>
        <taxon>Glomerales</taxon>
        <taxon>Glomeraceae</taxon>
        <taxon>Rhizophagus</taxon>
    </lineage>
</organism>
<evidence type="ECO:0008006" key="3">
    <source>
        <dbReference type="Google" id="ProtNLM"/>
    </source>
</evidence>
<dbReference type="EMBL" id="AUPC02000451">
    <property type="protein sequence ID" value="POG59415.1"/>
    <property type="molecule type" value="Genomic_DNA"/>
</dbReference>
<protein>
    <recommendedName>
        <fullName evidence="3">Protein kinase domain-containing protein</fullName>
    </recommendedName>
</protein>
<dbReference type="Proteomes" id="UP000018888">
    <property type="component" value="Unassembled WGS sequence"/>
</dbReference>
<keyword evidence="2" id="KW-1185">Reference proteome</keyword>
<name>A0A2P4P1Y4_RHIID</name>
<dbReference type="InterPro" id="IPR011009">
    <property type="entry name" value="Kinase-like_dom_sf"/>
</dbReference>
<evidence type="ECO:0000313" key="2">
    <source>
        <dbReference type="Proteomes" id="UP000018888"/>
    </source>
</evidence>
<reference evidence="1 2" key="1">
    <citation type="journal article" date="2013" name="Proc. Natl. Acad. Sci. U.S.A.">
        <title>Genome of an arbuscular mycorrhizal fungus provides insight into the oldest plant symbiosis.</title>
        <authorList>
            <person name="Tisserant E."/>
            <person name="Malbreil M."/>
            <person name="Kuo A."/>
            <person name="Kohler A."/>
            <person name="Symeonidi A."/>
            <person name="Balestrini R."/>
            <person name="Charron P."/>
            <person name="Duensing N."/>
            <person name="Frei Dit Frey N."/>
            <person name="Gianinazzi-Pearson V."/>
            <person name="Gilbert L.B."/>
            <person name="Handa Y."/>
            <person name="Herr J.R."/>
            <person name="Hijri M."/>
            <person name="Koul R."/>
            <person name="Kawaguchi M."/>
            <person name="Krajinski F."/>
            <person name="Lammers P.J."/>
            <person name="Masclaux F.G."/>
            <person name="Murat C."/>
            <person name="Morin E."/>
            <person name="Ndikumana S."/>
            <person name="Pagni M."/>
            <person name="Petitpierre D."/>
            <person name="Requena N."/>
            <person name="Rosikiewicz P."/>
            <person name="Riley R."/>
            <person name="Saito K."/>
            <person name="San Clemente H."/>
            <person name="Shapiro H."/>
            <person name="van Tuinen D."/>
            <person name="Becard G."/>
            <person name="Bonfante P."/>
            <person name="Paszkowski U."/>
            <person name="Shachar-Hill Y.Y."/>
            <person name="Tuskan G.A."/>
            <person name="Young P.W."/>
            <person name="Sanders I.R."/>
            <person name="Henrissat B."/>
            <person name="Rensing S.A."/>
            <person name="Grigoriev I.V."/>
            <person name="Corradi N."/>
            <person name="Roux C."/>
            <person name="Martin F."/>
        </authorList>
    </citation>
    <scope>NUCLEOTIDE SEQUENCE [LARGE SCALE GENOMIC DNA]</scope>
    <source>
        <strain evidence="1 2">DAOM 197198</strain>
    </source>
</reference>
<evidence type="ECO:0000313" key="1">
    <source>
        <dbReference type="EMBL" id="POG59415.1"/>
    </source>
</evidence>
<proteinExistence type="predicted"/>
<accession>A0A2P4P1Y4</accession>
<dbReference type="AlphaFoldDB" id="A0A2P4P1Y4"/>
<comment type="caution">
    <text evidence="1">The sequence shown here is derived from an EMBL/GenBank/DDBJ whole genome shotgun (WGS) entry which is preliminary data.</text>
</comment>
<feature type="non-terminal residue" evidence="1">
    <location>
        <position position="1"/>
    </location>
</feature>
<reference evidence="1 2" key="2">
    <citation type="journal article" date="2018" name="New Phytol.">
        <title>High intraspecific genome diversity in the model arbuscular mycorrhizal symbiont Rhizophagus irregularis.</title>
        <authorList>
            <person name="Chen E.C.H."/>
            <person name="Morin E."/>
            <person name="Beaudet D."/>
            <person name="Noel J."/>
            <person name="Yildirir G."/>
            <person name="Ndikumana S."/>
            <person name="Charron P."/>
            <person name="St-Onge C."/>
            <person name="Giorgi J."/>
            <person name="Kruger M."/>
            <person name="Marton T."/>
            <person name="Ropars J."/>
            <person name="Grigoriev I.V."/>
            <person name="Hainaut M."/>
            <person name="Henrissat B."/>
            <person name="Roux C."/>
            <person name="Martin F."/>
            <person name="Corradi N."/>
        </authorList>
    </citation>
    <scope>NUCLEOTIDE SEQUENCE [LARGE SCALE GENOMIC DNA]</scope>
    <source>
        <strain evidence="1 2">DAOM 197198</strain>
    </source>
</reference>
<sequence length="199" mass="23726">NCFIYYIKCRYCLTINFIFGLTIQSLCRKCNRTSIVDIFSGNCELDEFLFNLFSDTHFCVNMKVDEFIDADEFIGVDKFIDVDEFMDKIKNIDKYYFPLEIDSTIRSMFQNYEDFRSKKLKDQLMDQSKKLMDQPEKLIEWISYSQFTNVKEIAKGGFGIIYCAIKDQKSVILKKFKNSQYTSRYFLNEVLQIFVLFIL</sequence>